<feature type="compositionally biased region" description="Low complexity" evidence="1">
    <location>
        <begin position="247"/>
        <end position="271"/>
    </location>
</feature>
<dbReference type="PANTHER" id="PTHR28061">
    <property type="entry name" value="INO EIGHTY SUBUNIT 4"/>
    <property type="match status" value="1"/>
</dbReference>
<name>A0A9P6VE53_9HELO</name>
<dbReference type="PANTHER" id="PTHR28061:SF1">
    <property type="entry name" value="INO80 COMPLEX SUBUNIT 4"/>
    <property type="match status" value="1"/>
</dbReference>
<gene>
    <name evidence="2" type="ORF">D0Z07_8357</name>
</gene>
<dbReference type="Pfam" id="PF08193">
    <property type="entry name" value="INO80_Ies4"/>
    <property type="match status" value="1"/>
</dbReference>
<evidence type="ECO:0000313" key="3">
    <source>
        <dbReference type="Proteomes" id="UP000785200"/>
    </source>
</evidence>
<protein>
    <submittedName>
        <fullName evidence="2">INO80 complex subunit 4</fullName>
    </submittedName>
</protein>
<feature type="compositionally biased region" description="Polar residues" evidence="1">
    <location>
        <begin position="64"/>
        <end position="82"/>
    </location>
</feature>
<accession>A0A9P6VE53</accession>
<sequence>MASVAKPHAASAARRKSSKPSLVLKLKVPGKDLERITSDKPLVKEESPSKDSSSATSTTLPVAATSSNGDNPPASASNTPVASGTPIPTSSMPPPTEGPKKRGTKRGAAVALTPDGLPKPRGKPGPKKKARLEDGSIDHSATVPRAPNGTAHKLGPKANQGAINAGLRALDRTGKPCRKWQKGGFKVKSFTGVTWEIPRWKAPPKISVENKPAESSTSGDSSKENKDASQVESEKSNSGPEIEVVNSTAPSQLASSPAPSNPAIATTTGPAPAAPEPTLVVTATA</sequence>
<organism evidence="2 3">
    <name type="scientific">Hyphodiscus hymeniophilus</name>
    <dbReference type="NCBI Taxonomy" id="353542"/>
    <lineage>
        <taxon>Eukaryota</taxon>
        <taxon>Fungi</taxon>
        <taxon>Dikarya</taxon>
        <taxon>Ascomycota</taxon>
        <taxon>Pezizomycotina</taxon>
        <taxon>Leotiomycetes</taxon>
        <taxon>Helotiales</taxon>
        <taxon>Hyphodiscaceae</taxon>
        <taxon>Hyphodiscus</taxon>
    </lineage>
</organism>
<proteinExistence type="predicted"/>
<comment type="caution">
    <text evidence="2">The sequence shown here is derived from an EMBL/GenBank/DDBJ whole genome shotgun (WGS) entry which is preliminary data.</text>
</comment>
<dbReference type="InterPro" id="IPR013175">
    <property type="entry name" value="INO80_su_Ies4"/>
</dbReference>
<feature type="region of interest" description="Disordered" evidence="1">
    <location>
        <begin position="191"/>
        <end position="285"/>
    </location>
</feature>
<evidence type="ECO:0000313" key="2">
    <source>
        <dbReference type="EMBL" id="KAG0646175.1"/>
    </source>
</evidence>
<feature type="compositionally biased region" description="Basic and acidic residues" evidence="1">
    <location>
        <begin position="29"/>
        <end position="49"/>
    </location>
</feature>
<reference evidence="2" key="1">
    <citation type="submission" date="2019-07" db="EMBL/GenBank/DDBJ databases">
        <title>Hyphodiscus hymeniophilus genome sequencing and assembly.</title>
        <authorList>
            <person name="Kramer G."/>
            <person name="Nodwell J."/>
        </authorList>
    </citation>
    <scope>NUCLEOTIDE SEQUENCE</scope>
    <source>
        <strain evidence="2">ATCC 34498</strain>
    </source>
</reference>
<feature type="compositionally biased region" description="Basic residues" evidence="1">
    <location>
        <begin position="120"/>
        <end position="130"/>
    </location>
</feature>
<evidence type="ECO:0000256" key="1">
    <source>
        <dbReference type="SAM" id="MobiDB-lite"/>
    </source>
</evidence>
<feature type="region of interest" description="Disordered" evidence="1">
    <location>
        <begin position="1"/>
        <end position="166"/>
    </location>
</feature>
<dbReference type="AlphaFoldDB" id="A0A9P6VE53"/>
<keyword evidence="3" id="KW-1185">Reference proteome</keyword>
<feature type="compositionally biased region" description="Low complexity" evidence="1">
    <location>
        <begin position="1"/>
        <end position="12"/>
    </location>
</feature>
<dbReference type="EMBL" id="VNKQ01000016">
    <property type="protein sequence ID" value="KAG0646175.1"/>
    <property type="molecule type" value="Genomic_DNA"/>
</dbReference>
<dbReference type="OrthoDB" id="4093188at2759"/>
<dbReference type="GO" id="GO:0006338">
    <property type="term" value="P:chromatin remodeling"/>
    <property type="evidence" value="ECO:0007669"/>
    <property type="project" value="InterPro"/>
</dbReference>
<dbReference type="Proteomes" id="UP000785200">
    <property type="component" value="Unassembled WGS sequence"/>
</dbReference>
<feature type="compositionally biased region" description="Basic and acidic residues" evidence="1">
    <location>
        <begin position="221"/>
        <end position="235"/>
    </location>
</feature>
<dbReference type="GO" id="GO:0031011">
    <property type="term" value="C:Ino80 complex"/>
    <property type="evidence" value="ECO:0007669"/>
    <property type="project" value="InterPro"/>
</dbReference>
<feature type="compositionally biased region" description="Low complexity" evidence="1">
    <location>
        <begin position="50"/>
        <end position="59"/>
    </location>
</feature>